<evidence type="ECO:0000259" key="2">
    <source>
        <dbReference type="Pfam" id="PF01551"/>
    </source>
</evidence>
<dbReference type="PANTHER" id="PTHR21666:SF270">
    <property type="entry name" value="MUREIN HYDROLASE ACTIVATOR ENVC"/>
    <property type="match status" value="1"/>
</dbReference>
<protein>
    <recommendedName>
        <fullName evidence="2">M23ase beta-sheet core domain-containing protein</fullName>
    </recommendedName>
</protein>
<keyword evidence="1" id="KW-0812">Transmembrane</keyword>
<dbReference type="SUPFAM" id="SSF51261">
    <property type="entry name" value="Duplicated hybrid motif"/>
    <property type="match status" value="1"/>
</dbReference>
<keyword evidence="1" id="KW-0472">Membrane</keyword>
<proteinExistence type="predicted"/>
<dbReference type="CDD" id="cd12797">
    <property type="entry name" value="M23_peptidase"/>
    <property type="match status" value="1"/>
</dbReference>
<evidence type="ECO:0000313" key="4">
    <source>
        <dbReference type="Proteomes" id="UP000177967"/>
    </source>
</evidence>
<reference evidence="3 4" key="1">
    <citation type="journal article" date="2016" name="Nat. Commun.">
        <title>Thousands of microbial genomes shed light on interconnected biogeochemical processes in an aquifer system.</title>
        <authorList>
            <person name="Anantharaman K."/>
            <person name="Brown C.T."/>
            <person name="Hug L.A."/>
            <person name="Sharon I."/>
            <person name="Castelle C.J."/>
            <person name="Probst A.J."/>
            <person name="Thomas B.C."/>
            <person name="Singh A."/>
            <person name="Wilkins M.J."/>
            <person name="Karaoz U."/>
            <person name="Brodie E.L."/>
            <person name="Williams K.H."/>
            <person name="Hubbard S.S."/>
            <person name="Banfield J.F."/>
        </authorList>
    </citation>
    <scope>NUCLEOTIDE SEQUENCE [LARGE SCALE GENOMIC DNA]</scope>
</reference>
<evidence type="ECO:0000256" key="1">
    <source>
        <dbReference type="SAM" id="Phobius"/>
    </source>
</evidence>
<dbReference type="EMBL" id="MHBW01000031">
    <property type="protein sequence ID" value="OGY08110.1"/>
    <property type="molecule type" value="Genomic_DNA"/>
</dbReference>
<feature type="transmembrane region" description="Helical" evidence="1">
    <location>
        <begin position="309"/>
        <end position="341"/>
    </location>
</feature>
<keyword evidence="1" id="KW-1133">Transmembrane helix</keyword>
<dbReference type="GO" id="GO:0004222">
    <property type="term" value="F:metalloendopeptidase activity"/>
    <property type="evidence" value="ECO:0007669"/>
    <property type="project" value="TreeGrafter"/>
</dbReference>
<dbReference type="PANTHER" id="PTHR21666">
    <property type="entry name" value="PEPTIDASE-RELATED"/>
    <property type="match status" value="1"/>
</dbReference>
<dbReference type="AlphaFoldDB" id="A0A1G1UYC9"/>
<sequence>MATKPGGFFGVFSNIISELQHRVNRTLFRSQNLPHGVPPPTVIPPILKTQQHPHWPSPDSDKLVYQQTETEFKEPVPTTQLEQWQALLKQTPAGGKNPKTQTEVSFIPISHPIRPATTPTQQPRKSPISQEQYLLALVTRPKSWQDRLADGLKDAIPFFPRSRTSDQRLEDAINQLLAQNPEFANSEAVRVLHGSRKGIIEEVETLTGQVKNVRIVPPKSYDYEQPRVGYPEHVFNLNISPSSNIVRIAQEPFNQFISPKLTPVLKQFAGSAAQNAASQSAILGRGLISSAAHGLGSGLTRLAMGARRLLLIVGGGGEAAAIGGGVLALILIAVIVIPLVFNNTGPTFTQRAALSSTGGVGDVLSKGNQYVSIEISSSKNALKNEELPQDVTFTVTVKPKQKPFEGDPTISATVTASGKDGTKTLASENWSEETHQINLKLENLEDVNVVLAVSVSARVVEQPEVQTTANNASIRVGNPPDDCPSGWATTYGTITSEPNDTVVSTHSTAEAVDIGNSPKGRIQGAPIYATSRGIASFNCYSPLYGECVRITTSCNGKTVEIIYAHMISRSVQNNQNVSSGTQIGNVGATGNVFGSDPNHLHYEFLKISGSVTIPMAPPYIPLPGKRGTTW</sequence>
<accession>A0A1G1UYC9</accession>
<dbReference type="STRING" id="1797513.A2782_03795"/>
<dbReference type="Proteomes" id="UP000177967">
    <property type="component" value="Unassembled WGS sequence"/>
</dbReference>
<gene>
    <name evidence="3" type="ORF">A2782_03795</name>
</gene>
<dbReference type="InterPro" id="IPR011055">
    <property type="entry name" value="Dup_hybrid_motif"/>
</dbReference>
<dbReference type="Gene3D" id="2.70.70.10">
    <property type="entry name" value="Glucose Permease (Domain IIA)"/>
    <property type="match status" value="1"/>
</dbReference>
<dbReference type="Pfam" id="PF01551">
    <property type="entry name" value="Peptidase_M23"/>
    <property type="match status" value="1"/>
</dbReference>
<organism evidence="3 4">
    <name type="scientific">Candidatus Blackburnbacteria bacterium RIFCSPHIGHO2_01_FULL_43_15b</name>
    <dbReference type="NCBI Taxonomy" id="1797513"/>
    <lineage>
        <taxon>Bacteria</taxon>
        <taxon>Candidatus Blackburniibacteriota</taxon>
    </lineage>
</organism>
<dbReference type="InterPro" id="IPR050570">
    <property type="entry name" value="Cell_wall_metabolism_enzyme"/>
</dbReference>
<dbReference type="InterPro" id="IPR016047">
    <property type="entry name" value="M23ase_b-sheet_dom"/>
</dbReference>
<name>A0A1G1UYC9_9BACT</name>
<feature type="domain" description="M23ase beta-sheet core" evidence="2">
    <location>
        <begin position="523"/>
        <end position="606"/>
    </location>
</feature>
<evidence type="ECO:0000313" key="3">
    <source>
        <dbReference type="EMBL" id="OGY08110.1"/>
    </source>
</evidence>
<comment type="caution">
    <text evidence="3">The sequence shown here is derived from an EMBL/GenBank/DDBJ whole genome shotgun (WGS) entry which is preliminary data.</text>
</comment>